<gene>
    <name evidence="2" type="primary">nudB</name>
    <name evidence="2" type="ORF">E4P82_03550</name>
</gene>
<accession>A0ABX1TI60</accession>
<dbReference type="InterPro" id="IPR015797">
    <property type="entry name" value="NUDIX_hydrolase-like_dom_sf"/>
</dbReference>
<keyword evidence="2" id="KW-0378">Hydrolase</keyword>
<dbReference type="PANTHER" id="PTHR43736">
    <property type="entry name" value="ADP-RIBOSE PYROPHOSPHATASE"/>
    <property type="match status" value="1"/>
</dbReference>
<dbReference type="SUPFAM" id="SSF55811">
    <property type="entry name" value="Nudix"/>
    <property type="match status" value="1"/>
</dbReference>
<protein>
    <submittedName>
        <fullName evidence="2">Dihydroneopterin triphosphate diphosphatase</fullName>
        <ecNumber evidence="2">3.6.1.67</ecNumber>
    </submittedName>
</protein>
<reference evidence="2 3" key="1">
    <citation type="submission" date="2019-03" db="EMBL/GenBank/DDBJ databases">
        <title>Metabolic reconstructions from genomes of highly enriched 'Candidatus Accumulibacter' and 'Candidatus Competibacter' bioreactor populations.</title>
        <authorList>
            <person name="Annavajhala M.K."/>
            <person name="Welles L."/>
            <person name="Abbas B."/>
            <person name="Sorokin D."/>
            <person name="Park H."/>
            <person name="Van Loosdrecht M."/>
            <person name="Chandran K."/>
        </authorList>
    </citation>
    <scope>NUCLEOTIDE SEQUENCE [LARGE SCALE GENOMIC DNA]</scope>
    <source>
        <strain evidence="2 3">SBR_G</strain>
    </source>
</reference>
<dbReference type="InterPro" id="IPR000086">
    <property type="entry name" value="NUDIX_hydrolase_dom"/>
</dbReference>
<dbReference type="PANTHER" id="PTHR43736:SF1">
    <property type="entry name" value="DIHYDRONEOPTERIN TRIPHOSPHATE DIPHOSPHATASE"/>
    <property type="match status" value="1"/>
</dbReference>
<dbReference type="EC" id="3.6.1.67" evidence="2"/>
<dbReference type="InterPro" id="IPR003564">
    <property type="entry name" value="DHNTPase"/>
</dbReference>
<comment type="caution">
    <text evidence="2">The sequence shown here is derived from an EMBL/GenBank/DDBJ whole genome shotgun (WGS) entry which is preliminary data.</text>
</comment>
<evidence type="ECO:0000313" key="2">
    <source>
        <dbReference type="EMBL" id="NMQ18354.1"/>
    </source>
</evidence>
<dbReference type="GO" id="GO:0019177">
    <property type="term" value="F:dihydroneopterin triphosphate pyrophosphohydrolase activity"/>
    <property type="evidence" value="ECO:0007669"/>
    <property type="project" value="UniProtKB-EC"/>
</dbReference>
<dbReference type="EMBL" id="SPMZ01000011">
    <property type="protein sequence ID" value="NMQ18354.1"/>
    <property type="molecule type" value="Genomic_DNA"/>
</dbReference>
<dbReference type="PRINTS" id="PR01404">
    <property type="entry name" value="NPPPHYDRLASE"/>
</dbReference>
<sequence length="140" mass="16190">MKRPESVLVVIYTAMDEVLVLRRRQPADFWQSVTGSLRWEETDPLVAARRELREETGLGDDAEVVACGTVNRFPILPPWRHRYAPDAVENVEHVFRVRLSERPLITLNPAEHSEYRWLVRAVAATQVTSYTNREAILRLP</sequence>
<dbReference type="PROSITE" id="PS51462">
    <property type="entry name" value="NUDIX"/>
    <property type="match status" value="1"/>
</dbReference>
<dbReference type="NCBIfam" id="NF006961">
    <property type="entry name" value="PRK09438.1"/>
    <property type="match status" value="1"/>
</dbReference>
<evidence type="ECO:0000313" key="3">
    <source>
        <dbReference type="Proteomes" id="UP000760480"/>
    </source>
</evidence>
<keyword evidence="3" id="KW-1185">Reference proteome</keyword>
<proteinExistence type="predicted"/>
<dbReference type="Gene3D" id="3.90.79.10">
    <property type="entry name" value="Nucleoside Triphosphate Pyrophosphohydrolase"/>
    <property type="match status" value="1"/>
</dbReference>
<dbReference type="CDD" id="cd04664">
    <property type="entry name" value="NUDIX_DHNTPase_like"/>
    <property type="match status" value="1"/>
</dbReference>
<dbReference type="Proteomes" id="UP000760480">
    <property type="component" value="Unassembled WGS sequence"/>
</dbReference>
<feature type="domain" description="Nudix hydrolase" evidence="1">
    <location>
        <begin position="2"/>
        <end position="140"/>
    </location>
</feature>
<dbReference type="Pfam" id="PF00293">
    <property type="entry name" value="NUDIX"/>
    <property type="match status" value="1"/>
</dbReference>
<organism evidence="2 3">
    <name type="scientific">Candidatus Competibacter phosphatis</name>
    <dbReference type="NCBI Taxonomy" id="221280"/>
    <lineage>
        <taxon>Bacteria</taxon>
        <taxon>Pseudomonadati</taxon>
        <taxon>Pseudomonadota</taxon>
        <taxon>Gammaproteobacteria</taxon>
        <taxon>Candidatus Competibacteraceae</taxon>
        <taxon>Candidatus Competibacter</taxon>
    </lineage>
</organism>
<name>A0ABX1TI60_9GAMM</name>
<evidence type="ECO:0000259" key="1">
    <source>
        <dbReference type="PROSITE" id="PS51462"/>
    </source>
</evidence>